<dbReference type="AlphaFoldDB" id="A0A072VRK4"/>
<evidence type="ECO:0000313" key="2">
    <source>
        <dbReference type="EMBL" id="KEH40760.1"/>
    </source>
</evidence>
<organism evidence="2 4">
    <name type="scientific">Medicago truncatula</name>
    <name type="common">Barrel medic</name>
    <name type="synonym">Medicago tribuloides</name>
    <dbReference type="NCBI Taxonomy" id="3880"/>
    <lineage>
        <taxon>Eukaryota</taxon>
        <taxon>Viridiplantae</taxon>
        <taxon>Streptophyta</taxon>
        <taxon>Embryophyta</taxon>
        <taxon>Tracheophyta</taxon>
        <taxon>Spermatophyta</taxon>
        <taxon>Magnoliopsida</taxon>
        <taxon>eudicotyledons</taxon>
        <taxon>Gunneridae</taxon>
        <taxon>Pentapetalae</taxon>
        <taxon>rosids</taxon>
        <taxon>fabids</taxon>
        <taxon>Fabales</taxon>
        <taxon>Fabaceae</taxon>
        <taxon>Papilionoideae</taxon>
        <taxon>50 kb inversion clade</taxon>
        <taxon>NPAAA clade</taxon>
        <taxon>Hologalegina</taxon>
        <taxon>IRL clade</taxon>
        <taxon>Trifolieae</taxon>
        <taxon>Medicago</taxon>
    </lineage>
</organism>
<reference evidence="2 4" key="1">
    <citation type="journal article" date="2011" name="Nature">
        <title>The Medicago genome provides insight into the evolution of rhizobial symbioses.</title>
        <authorList>
            <person name="Young N.D."/>
            <person name="Debelle F."/>
            <person name="Oldroyd G.E."/>
            <person name="Geurts R."/>
            <person name="Cannon S.B."/>
            <person name="Udvardi M.K."/>
            <person name="Benedito V.A."/>
            <person name="Mayer K.F."/>
            <person name="Gouzy J."/>
            <person name="Schoof H."/>
            <person name="Van de Peer Y."/>
            <person name="Proost S."/>
            <person name="Cook D.R."/>
            <person name="Meyers B.C."/>
            <person name="Spannagl M."/>
            <person name="Cheung F."/>
            <person name="De Mita S."/>
            <person name="Krishnakumar V."/>
            <person name="Gundlach H."/>
            <person name="Zhou S."/>
            <person name="Mudge J."/>
            <person name="Bharti A.K."/>
            <person name="Murray J.D."/>
            <person name="Naoumkina M.A."/>
            <person name="Rosen B."/>
            <person name="Silverstein K.A."/>
            <person name="Tang H."/>
            <person name="Rombauts S."/>
            <person name="Zhao P.X."/>
            <person name="Zhou P."/>
            <person name="Barbe V."/>
            <person name="Bardou P."/>
            <person name="Bechner M."/>
            <person name="Bellec A."/>
            <person name="Berger A."/>
            <person name="Berges H."/>
            <person name="Bidwell S."/>
            <person name="Bisseling T."/>
            <person name="Choisne N."/>
            <person name="Couloux A."/>
            <person name="Denny R."/>
            <person name="Deshpande S."/>
            <person name="Dai X."/>
            <person name="Doyle J.J."/>
            <person name="Dudez A.M."/>
            <person name="Farmer A.D."/>
            <person name="Fouteau S."/>
            <person name="Franken C."/>
            <person name="Gibelin C."/>
            <person name="Gish J."/>
            <person name="Goldstein S."/>
            <person name="Gonzalez A.J."/>
            <person name="Green P.J."/>
            <person name="Hallab A."/>
            <person name="Hartog M."/>
            <person name="Hua A."/>
            <person name="Humphray S.J."/>
            <person name="Jeong D.H."/>
            <person name="Jing Y."/>
            <person name="Jocker A."/>
            <person name="Kenton S.M."/>
            <person name="Kim D.J."/>
            <person name="Klee K."/>
            <person name="Lai H."/>
            <person name="Lang C."/>
            <person name="Lin S."/>
            <person name="Macmil S.L."/>
            <person name="Magdelenat G."/>
            <person name="Matthews L."/>
            <person name="McCorrison J."/>
            <person name="Monaghan E.L."/>
            <person name="Mun J.H."/>
            <person name="Najar F.Z."/>
            <person name="Nicholson C."/>
            <person name="Noirot C."/>
            <person name="O'Bleness M."/>
            <person name="Paule C.R."/>
            <person name="Poulain J."/>
            <person name="Prion F."/>
            <person name="Qin B."/>
            <person name="Qu C."/>
            <person name="Retzel E.F."/>
            <person name="Riddle C."/>
            <person name="Sallet E."/>
            <person name="Samain S."/>
            <person name="Samson N."/>
            <person name="Sanders I."/>
            <person name="Saurat O."/>
            <person name="Scarpelli C."/>
            <person name="Schiex T."/>
            <person name="Segurens B."/>
            <person name="Severin A.J."/>
            <person name="Sherrier D.J."/>
            <person name="Shi R."/>
            <person name="Sims S."/>
            <person name="Singer S.R."/>
            <person name="Sinharoy S."/>
            <person name="Sterck L."/>
            <person name="Viollet A."/>
            <person name="Wang B.B."/>
            <person name="Wang K."/>
            <person name="Wang M."/>
            <person name="Wang X."/>
            <person name="Warfsmann J."/>
            <person name="Weissenbach J."/>
            <person name="White D.D."/>
            <person name="White J.D."/>
            <person name="Wiley G.B."/>
            <person name="Wincker P."/>
            <person name="Xing Y."/>
            <person name="Yang L."/>
            <person name="Yao Z."/>
            <person name="Ying F."/>
            <person name="Zhai J."/>
            <person name="Zhou L."/>
            <person name="Zuber A."/>
            <person name="Denarie J."/>
            <person name="Dixon R.A."/>
            <person name="May G.D."/>
            <person name="Schwartz D.C."/>
            <person name="Rogers J."/>
            <person name="Quetier F."/>
            <person name="Town C.D."/>
            <person name="Roe B.A."/>
        </authorList>
    </citation>
    <scope>NUCLEOTIDE SEQUENCE [LARGE SCALE GENOMIC DNA]</scope>
    <source>
        <strain evidence="2">A17</strain>
        <strain evidence="3 4">cv. Jemalong A17</strain>
    </source>
</reference>
<dbReference type="HOGENOM" id="CLU_1201383_0_0_1"/>
<reference evidence="3" key="3">
    <citation type="submission" date="2015-04" db="UniProtKB">
        <authorList>
            <consortium name="EnsemblPlants"/>
        </authorList>
    </citation>
    <scope>IDENTIFICATION</scope>
    <source>
        <strain evidence="3">cv. Jemalong A17</strain>
    </source>
</reference>
<dbReference type="EMBL" id="CM001217">
    <property type="protein sequence ID" value="KEH40760.1"/>
    <property type="molecule type" value="Genomic_DNA"/>
</dbReference>
<evidence type="ECO:0000313" key="3">
    <source>
        <dbReference type="EnsemblPlants" id="KEH40760"/>
    </source>
</evidence>
<protein>
    <submittedName>
        <fullName evidence="2">DUF4283 domain protein</fullName>
    </submittedName>
</protein>
<reference evidence="2 4" key="2">
    <citation type="journal article" date="2014" name="BMC Genomics">
        <title>An improved genome release (version Mt4.0) for the model legume Medicago truncatula.</title>
        <authorList>
            <person name="Tang H."/>
            <person name="Krishnakumar V."/>
            <person name="Bidwell S."/>
            <person name="Rosen B."/>
            <person name="Chan A."/>
            <person name="Zhou S."/>
            <person name="Gentzbittel L."/>
            <person name="Childs K.L."/>
            <person name="Yandell M."/>
            <person name="Gundlach H."/>
            <person name="Mayer K.F."/>
            <person name="Schwartz D.C."/>
            <person name="Town C.D."/>
        </authorList>
    </citation>
    <scope>GENOME REANNOTATION</scope>
    <source>
        <strain evidence="2">A17</strain>
        <strain evidence="3 4">cv. Jemalong A17</strain>
    </source>
</reference>
<feature type="compositionally biased region" description="Basic and acidic residues" evidence="1">
    <location>
        <begin position="215"/>
        <end position="225"/>
    </location>
</feature>
<gene>
    <name evidence="2" type="ordered locus">MTR_1g034250</name>
</gene>
<proteinExistence type="predicted"/>
<accession>A0A072VRK4</accession>
<evidence type="ECO:0000313" key="4">
    <source>
        <dbReference type="Proteomes" id="UP000002051"/>
    </source>
</evidence>
<sequence>MFDWQAELGTPAPVLVSSTVRPIFTLALDMVALTTPTQATAPKPSFAQALRGSTIIYSEPLPLPVIRGDMLSVKISKEAYVCGLEACRTNLRGRLMLNKGDTSYSSKAVFEKLQTIWKRPGPWSLRSLGRGFYEFTFASYEDVCKFWAAGTVSLKLGVLRLFEWSKDFNMHTQRQTHAQSIGHNVSSCCWLHPRKEDKQAERVDNGEKPVISQKQRNEWKPKDNPDGVGSSVAFEAHNPKKIQQKELRVGCPVMLMRNIDH</sequence>
<keyword evidence="4" id="KW-1185">Reference proteome</keyword>
<dbReference type="Proteomes" id="UP000002051">
    <property type="component" value="Unassembled WGS sequence"/>
</dbReference>
<evidence type="ECO:0000256" key="1">
    <source>
        <dbReference type="SAM" id="MobiDB-lite"/>
    </source>
</evidence>
<name>A0A072VRK4_MEDTR</name>
<dbReference type="EnsemblPlants" id="KEH40760">
    <property type="protein sequence ID" value="KEH40760"/>
    <property type="gene ID" value="MTR_1g034250"/>
</dbReference>
<feature type="region of interest" description="Disordered" evidence="1">
    <location>
        <begin position="199"/>
        <end position="232"/>
    </location>
</feature>